<dbReference type="EMBL" id="BMJQ01000001">
    <property type="protein sequence ID" value="GGF01909.1"/>
    <property type="molecule type" value="Genomic_DNA"/>
</dbReference>
<organism evidence="1 2">
    <name type="scientific">Aliidongia dinghuensis</name>
    <dbReference type="NCBI Taxonomy" id="1867774"/>
    <lineage>
        <taxon>Bacteria</taxon>
        <taxon>Pseudomonadati</taxon>
        <taxon>Pseudomonadota</taxon>
        <taxon>Alphaproteobacteria</taxon>
        <taxon>Rhodospirillales</taxon>
        <taxon>Dongiaceae</taxon>
        <taxon>Aliidongia</taxon>
    </lineage>
</organism>
<gene>
    <name evidence="1" type="ORF">GCM10011611_04260</name>
</gene>
<sequence>MSVVGLTLASGEPVYVNPDRVNRLSKAALLASDAFTEIAFGQGDTIVVKGDMDYIAFQLFPDRVR</sequence>
<protein>
    <submittedName>
        <fullName evidence="1">Uncharacterized protein</fullName>
    </submittedName>
</protein>
<keyword evidence="2" id="KW-1185">Reference proteome</keyword>
<reference evidence="1" key="1">
    <citation type="journal article" date="2014" name="Int. J. Syst. Evol. Microbiol.">
        <title>Complete genome sequence of Corynebacterium casei LMG S-19264T (=DSM 44701T), isolated from a smear-ripened cheese.</title>
        <authorList>
            <consortium name="US DOE Joint Genome Institute (JGI-PGF)"/>
            <person name="Walter F."/>
            <person name="Albersmeier A."/>
            <person name="Kalinowski J."/>
            <person name="Ruckert C."/>
        </authorList>
    </citation>
    <scope>NUCLEOTIDE SEQUENCE</scope>
    <source>
        <strain evidence="1">CGMCC 1.15725</strain>
    </source>
</reference>
<comment type="caution">
    <text evidence="1">The sequence shown here is derived from an EMBL/GenBank/DDBJ whole genome shotgun (WGS) entry which is preliminary data.</text>
</comment>
<evidence type="ECO:0000313" key="1">
    <source>
        <dbReference type="EMBL" id="GGF01909.1"/>
    </source>
</evidence>
<dbReference type="AlphaFoldDB" id="A0A8J2YQE2"/>
<dbReference type="RefSeq" id="WP_189041951.1">
    <property type="nucleotide sequence ID" value="NZ_BMJQ01000001.1"/>
</dbReference>
<dbReference type="Proteomes" id="UP000646365">
    <property type="component" value="Unassembled WGS sequence"/>
</dbReference>
<reference evidence="1" key="2">
    <citation type="submission" date="2020-09" db="EMBL/GenBank/DDBJ databases">
        <authorList>
            <person name="Sun Q."/>
            <person name="Zhou Y."/>
        </authorList>
    </citation>
    <scope>NUCLEOTIDE SEQUENCE</scope>
    <source>
        <strain evidence="1">CGMCC 1.15725</strain>
    </source>
</reference>
<proteinExistence type="predicted"/>
<evidence type="ECO:0000313" key="2">
    <source>
        <dbReference type="Proteomes" id="UP000646365"/>
    </source>
</evidence>
<name>A0A8J2YQE2_9PROT</name>
<accession>A0A8J2YQE2</accession>